<accession>A0ABQ6FGZ7</accession>
<protein>
    <submittedName>
        <fullName evidence="1">Uncharacterized protein</fullName>
    </submittedName>
</protein>
<name>A0ABQ6FGZ7_9CHLR</name>
<proteinExistence type="predicted"/>
<sequence>MEDSPQISDQKYLLHEQYKDSSSLQSRLQGMQQMGLDFTESYRWLFDHLPREP</sequence>
<evidence type="ECO:0000313" key="2">
    <source>
        <dbReference type="Proteomes" id="UP001344906"/>
    </source>
</evidence>
<dbReference type="Proteomes" id="UP001344906">
    <property type="component" value="Unassembled WGS sequence"/>
</dbReference>
<dbReference type="RefSeq" id="WP_338246724.1">
    <property type="nucleotide sequence ID" value="NZ_BSRI01000001.1"/>
</dbReference>
<gene>
    <name evidence="1" type="ORF">KDH_01070</name>
</gene>
<comment type="caution">
    <text evidence="1">The sequence shown here is derived from an EMBL/GenBank/DDBJ whole genome shotgun (WGS) entry which is preliminary data.</text>
</comment>
<keyword evidence="2" id="KW-1185">Reference proteome</keyword>
<dbReference type="EMBL" id="BSRI01000001">
    <property type="protein sequence ID" value="GLV53252.1"/>
    <property type="molecule type" value="Genomic_DNA"/>
</dbReference>
<organism evidence="1 2">
    <name type="scientific">Dictyobacter halimunensis</name>
    <dbReference type="NCBI Taxonomy" id="3026934"/>
    <lineage>
        <taxon>Bacteria</taxon>
        <taxon>Bacillati</taxon>
        <taxon>Chloroflexota</taxon>
        <taxon>Ktedonobacteria</taxon>
        <taxon>Ktedonobacterales</taxon>
        <taxon>Dictyobacteraceae</taxon>
        <taxon>Dictyobacter</taxon>
    </lineage>
</organism>
<reference evidence="1 2" key="1">
    <citation type="submission" date="2023-02" db="EMBL/GenBank/DDBJ databases">
        <title>Dictyobacter halimunensis sp. nov., a new member of the class Ktedonobacteria from forest soil in a geothermal area.</title>
        <authorList>
            <person name="Rachmania M.K."/>
            <person name="Ningsih F."/>
            <person name="Sakai Y."/>
            <person name="Yabe S."/>
            <person name="Yokota A."/>
            <person name="Sjamsuridzal W."/>
        </authorList>
    </citation>
    <scope>NUCLEOTIDE SEQUENCE [LARGE SCALE GENOMIC DNA]</scope>
    <source>
        <strain evidence="1 2">S3.2.2.5</strain>
    </source>
</reference>
<evidence type="ECO:0000313" key="1">
    <source>
        <dbReference type="EMBL" id="GLV53252.1"/>
    </source>
</evidence>